<dbReference type="GO" id="GO:0004134">
    <property type="term" value="F:4-alpha-glucanotransferase activity"/>
    <property type="evidence" value="ECO:0007669"/>
    <property type="project" value="InterPro"/>
</dbReference>
<protein>
    <submittedName>
        <fullName evidence="3">Glycogen debranching protein</fullName>
    </submittedName>
</protein>
<name>A0A8J3QKZ0_9ACTN</name>
<dbReference type="SUPFAM" id="SSF48208">
    <property type="entry name" value="Six-hairpin glycosidases"/>
    <property type="match status" value="1"/>
</dbReference>
<dbReference type="AlphaFoldDB" id="A0A8J3QKZ0"/>
<dbReference type="PANTHER" id="PTHR10569">
    <property type="entry name" value="GLYCOGEN DEBRANCHING ENZYME"/>
    <property type="match status" value="1"/>
</dbReference>
<dbReference type="RefSeq" id="WP_239133386.1">
    <property type="nucleotide sequence ID" value="NZ_BONZ01000012.1"/>
</dbReference>
<dbReference type="EMBL" id="BONZ01000012">
    <property type="protein sequence ID" value="GIH12869.1"/>
    <property type="molecule type" value="Genomic_DNA"/>
</dbReference>
<dbReference type="Pfam" id="PF12439">
    <property type="entry name" value="GDE_N"/>
    <property type="match status" value="1"/>
</dbReference>
<dbReference type="PANTHER" id="PTHR10569:SF2">
    <property type="entry name" value="GLYCOGEN DEBRANCHING ENZYME"/>
    <property type="match status" value="1"/>
</dbReference>
<feature type="domain" description="Glycogen debranching enzyme C-terminal" evidence="1">
    <location>
        <begin position="284"/>
        <end position="627"/>
    </location>
</feature>
<dbReference type="InterPro" id="IPR024742">
    <property type="entry name" value="Glycogen_debranch_N"/>
</dbReference>
<dbReference type="InterPro" id="IPR008928">
    <property type="entry name" value="6-hairpin_glycosidase_sf"/>
</dbReference>
<dbReference type="Gene3D" id="1.50.10.10">
    <property type="match status" value="1"/>
</dbReference>
<gene>
    <name evidence="3" type="ORF">Raf01_10410</name>
</gene>
<reference evidence="3" key="1">
    <citation type="submission" date="2021-01" db="EMBL/GenBank/DDBJ databases">
        <title>Whole genome shotgun sequence of Rugosimonospora africana NBRC 104875.</title>
        <authorList>
            <person name="Komaki H."/>
            <person name="Tamura T."/>
        </authorList>
    </citation>
    <scope>NUCLEOTIDE SEQUENCE</scope>
    <source>
        <strain evidence="3">NBRC 104875</strain>
    </source>
</reference>
<feature type="domain" description="Glycogen debranching enzyme bacterial and archaeal type N-terminal" evidence="2">
    <location>
        <begin position="21"/>
        <end position="230"/>
    </location>
</feature>
<evidence type="ECO:0000259" key="1">
    <source>
        <dbReference type="Pfam" id="PF06202"/>
    </source>
</evidence>
<dbReference type="InterPro" id="IPR032790">
    <property type="entry name" value="GDE_C"/>
</dbReference>
<accession>A0A8J3QKZ0</accession>
<evidence type="ECO:0000259" key="2">
    <source>
        <dbReference type="Pfam" id="PF12439"/>
    </source>
</evidence>
<dbReference type="GO" id="GO:0005980">
    <property type="term" value="P:glycogen catabolic process"/>
    <property type="evidence" value="ECO:0007669"/>
    <property type="project" value="InterPro"/>
</dbReference>
<comment type="caution">
    <text evidence="3">The sequence shown here is derived from an EMBL/GenBank/DDBJ whole genome shotgun (WGS) entry which is preliminary data.</text>
</comment>
<keyword evidence="4" id="KW-1185">Reference proteome</keyword>
<proteinExistence type="predicted"/>
<dbReference type="InterPro" id="IPR012341">
    <property type="entry name" value="6hp_glycosidase-like_sf"/>
</dbReference>
<dbReference type="Pfam" id="PF06202">
    <property type="entry name" value="GDE_C"/>
    <property type="match status" value="1"/>
</dbReference>
<dbReference type="InterPro" id="IPR010401">
    <property type="entry name" value="AGL/Gdb1"/>
</dbReference>
<sequence length="637" mass="67948">MSADIVLGTQVCGRLDEGAGREWLLADGRGGYAMGTIAGLRTRRYHGLLVVAGDRPGDRHVGLAALDPVVELPSGARIRLGTHEWAGGAVSPAGYTRLERFDLTDGLPRWRWRIGDVVLERELAMARGSGQLGVVHRLLAGGPVRLCLEALCTWRDAHGSRDAGGGPLPAEHSTGGVTIAGAYRLSGPGWHPGGEWYRDAYLREEAARGLPPQEDLWYAGQFVTELSAGQVAEVTACGDATASAPEPATAIVAGARARAARLVAGAADPVDARLRLAADAFVIDGPDVVAGYPWFGSWSRDTMISYRGLFLATGRIEEGRALLRRYAGTLRDGLLANTADTGRVEYNTVDGTLWFVHAVDEHVRYSGDTDLAAELVPALDGIRDAHVAGTGLGIRADPADGLLTQGRTGYALTWMDARVDGLGVTPRIGKPVEVNALWVNALRAMVAMRERVGAKPEPTREAQDLANAASTSFLARFPAPTGWLYDVVDGPAGDDPSLRPNQLIAYALRHAPCHGRRPHPALDAELLTPLGLRTLSPGAGGYLGRHRGGPAERDRAYHQGTVWPWLLGPYIDARRAAGLPVDGLLDGLVTHLDEYGLGSVSETADGDAPHGATGCPFQAWSVAELLRLRRFGDRRHH</sequence>
<dbReference type="GO" id="GO:0004135">
    <property type="term" value="F:amylo-alpha-1,6-glucosidase activity"/>
    <property type="evidence" value="ECO:0007669"/>
    <property type="project" value="InterPro"/>
</dbReference>
<dbReference type="Proteomes" id="UP000642748">
    <property type="component" value="Unassembled WGS sequence"/>
</dbReference>
<evidence type="ECO:0000313" key="4">
    <source>
        <dbReference type="Proteomes" id="UP000642748"/>
    </source>
</evidence>
<organism evidence="3 4">
    <name type="scientific">Rugosimonospora africana</name>
    <dbReference type="NCBI Taxonomy" id="556532"/>
    <lineage>
        <taxon>Bacteria</taxon>
        <taxon>Bacillati</taxon>
        <taxon>Actinomycetota</taxon>
        <taxon>Actinomycetes</taxon>
        <taxon>Micromonosporales</taxon>
        <taxon>Micromonosporaceae</taxon>
        <taxon>Rugosimonospora</taxon>
    </lineage>
</organism>
<evidence type="ECO:0000313" key="3">
    <source>
        <dbReference type="EMBL" id="GIH12869.1"/>
    </source>
</evidence>